<evidence type="ECO:0000256" key="3">
    <source>
        <dbReference type="ARBA" id="ARBA00022670"/>
    </source>
</evidence>
<reference evidence="12 13" key="1">
    <citation type="submission" date="2024-09" db="EMBL/GenBank/DDBJ databases">
        <title>Itraconazole resistance in Madurella fahalii resulting from another homologue of gene encoding cytochrome P450 14-alpha sterol demethylase (CYP51).</title>
        <authorList>
            <person name="Yoshioka I."/>
            <person name="Fahal A.H."/>
            <person name="Kaneko S."/>
            <person name="Yaguchi T."/>
        </authorList>
    </citation>
    <scope>NUCLEOTIDE SEQUENCE [LARGE SCALE GENOMIC DNA]</scope>
    <source>
        <strain evidence="12 13">IFM 68171</strain>
    </source>
</reference>
<evidence type="ECO:0000256" key="2">
    <source>
        <dbReference type="ARBA" id="ARBA00008721"/>
    </source>
</evidence>
<feature type="domain" description="Peptidase M43 pregnancy-associated plasma-A" evidence="11">
    <location>
        <begin position="122"/>
        <end position="279"/>
    </location>
</feature>
<evidence type="ECO:0000313" key="13">
    <source>
        <dbReference type="Proteomes" id="UP001628179"/>
    </source>
</evidence>
<protein>
    <submittedName>
        <fullName evidence="12">Peptidase M43 pregnancy-associated plasma-A domain-containing protein</fullName>
    </submittedName>
</protein>
<evidence type="ECO:0000256" key="10">
    <source>
        <dbReference type="SAM" id="SignalP"/>
    </source>
</evidence>
<dbReference type="RefSeq" id="XP_070920966.1">
    <property type="nucleotide sequence ID" value="XM_071064865.1"/>
</dbReference>
<comment type="similarity">
    <text evidence="2">Belongs to the peptidase M43B family.</text>
</comment>
<dbReference type="Gene3D" id="3.40.390.10">
    <property type="entry name" value="Collagenase (Catalytic Domain)"/>
    <property type="match status" value="1"/>
</dbReference>
<name>A0ABQ0GND1_9PEZI</name>
<dbReference type="EMBL" id="BAAFSV010000005">
    <property type="protein sequence ID" value="GAB1319236.1"/>
    <property type="molecule type" value="Genomic_DNA"/>
</dbReference>
<dbReference type="Pfam" id="PF05572">
    <property type="entry name" value="Peptidase_M43"/>
    <property type="match status" value="1"/>
</dbReference>
<accession>A0ABQ0GND1</accession>
<keyword evidence="7" id="KW-0862">Zinc</keyword>
<keyword evidence="8" id="KW-0482">Metalloprotease</keyword>
<keyword evidence="13" id="KW-1185">Reference proteome</keyword>
<evidence type="ECO:0000256" key="7">
    <source>
        <dbReference type="ARBA" id="ARBA00022833"/>
    </source>
</evidence>
<comment type="function">
    <text evidence="1">Secreted metalloproteinase that allows assimilation of proteinaceous substrates.</text>
</comment>
<sequence length="279" mass="31465">MFFERLVLGLLAMSPVLADKCDVHIDGAVLPELEFEQLMRRADAPPPPTLDLYVHVVAGSEKREDGYLTEDEVSAQVQVIKDLYEPTGITFNHNKDMAKWHVNSSWAGESREFDDMKKSLHQGDYKTVNLYIRNVTVENWGGTCTNPWREMTETPDKEERLLLDGCVVGTITIPNSNHGYMNEGKSAVHEIGHWFGLWHPFEHGGIRNGVNPPNPCWEGNPDDNVTDTPKMQMSGIGICNEMQNSCREPEGVDPIYDPVHNYMSYSSDACMTEFTMGQV</sequence>
<comment type="caution">
    <text evidence="12">The sequence shown here is derived from an EMBL/GenBank/DDBJ whole genome shotgun (WGS) entry which is preliminary data.</text>
</comment>
<dbReference type="PANTHER" id="PTHR47466">
    <property type="match status" value="1"/>
</dbReference>
<evidence type="ECO:0000256" key="1">
    <source>
        <dbReference type="ARBA" id="ARBA00003174"/>
    </source>
</evidence>
<dbReference type="GeneID" id="98180188"/>
<keyword evidence="4" id="KW-0479">Metal-binding</keyword>
<dbReference type="PANTHER" id="PTHR47466:SF1">
    <property type="entry name" value="METALLOPROTEASE MEP1 (AFU_ORTHOLOGUE AFUA_1G07730)-RELATED"/>
    <property type="match status" value="1"/>
</dbReference>
<dbReference type="SUPFAM" id="SSF55486">
    <property type="entry name" value="Metalloproteases ('zincins'), catalytic domain"/>
    <property type="match status" value="1"/>
</dbReference>
<dbReference type="InterPro" id="IPR024079">
    <property type="entry name" value="MetalloPept_cat_dom_sf"/>
</dbReference>
<organism evidence="12 13">
    <name type="scientific">Madurella fahalii</name>
    <dbReference type="NCBI Taxonomy" id="1157608"/>
    <lineage>
        <taxon>Eukaryota</taxon>
        <taxon>Fungi</taxon>
        <taxon>Dikarya</taxon>
        <taxon>Ascomycota</taxon>
        <taxon>Pezizomycotina</taxon>
        <taxon>Sordariomycetes</taxon>
        <taxon>Sordariomycetidae</taxon>
        <taxon>Sordariales</taxon>
        <taxon>Sordariales incertae sedis</taxon>
        <taxon>Madurella</taxon>
    </lineage>
</organism>
<dbReference type="Proteomes" id="UP001628179">
    <property type="component" value="Unassembled WGS sequence"/>
</dbReference>
<evidence type="ECO:0000256" key="9">
    <source>
        <dbReference type="ARBA" id="ARBA00023157"/>
    </source>
</evidence>
<evidence type="ECO:0000313" key="12">
    <source>
        <dbReference type="EMBL" id="GAB1319236.1"/>
    </source>
</evidence>
<evidence type="ECO:0000256" key="8">
    <source>
        <dbReference type="ARBA" id="ARBA00023049"/>
    </source>
</evidence>
<feature type="signal peptide" evidence="10">
    <location>
        <begin position="1"/>
        <end position="18"/>
    </location>
</feature>
<keyword evidence="3" id="KW-0645">Protease</keyword>
<evidence type="ECO:0000256" key="6">
    <source>
        <dbReference type="ARBA" id="ARBA00022801"/>
    </source>
</evidence>
<dbReference type="InterPro" id="IPR008754">
    <property type="entry name" value="Peptidase_M43"/>
</dbReference>
<evidence type="ECO:0000256" key="5">
    <source>
        <dbReference type="ARBA" id="ARBA00022729"/>
    </source>
</evidence>
<keyword evidence="5 10" id="KW-0732">Signal</keyword>
<evidence type="ECO:0000256" key="4">
    <source>
        <dbReference type="ARBA" id="ARBA00022723"/>
    </source>
</evidence>
<feature type="chain" id="PRO_5046415632" evidence="10">
    <location>
        <begin position="19"/>
        <end position="279"/>
    </location>
</feature>
<evidence type="ECO:0000259" key="11">
    <source>
        <dbReference type="Pfam" id="PF05572"/>
    </source>
</evidence>
<keyword evidence="6" id="KW-0378">Hydrolase</keyword>
<keyword evidence="9" id="KW-1015">Disulfide bond</keyword>
<proteinExistence type="inferred from homology"/>
<gene>
    <name evidence="12" type="ORF">MFIFM68171_09446</name>
</gene>